<comment type="cofactor">
    <cofactor evidence="11">
        <name>[2Fe-2S] cluster</name>
        <dbReference type="ChEBI" id="CHEBI:190135"/>
    </cofactor>
    <text evidence="11">Binds 1 [2Fe-2S] cluster per subunit.</text>
</comment>
<feature type="binding site" evidence="11 12">
    <location>
        <begin position="78"/>
        <end position="79"/>
    </location>
    <ligand>
        <name>FAD</name>
        <dbReference type="ChEBI" id="CHEBI:57692"/>
    </ligand>
</feature>
<reference evidence="16" key="1">
    <citation type="submission" date="2016-10" db="EMBL/GenBank/DDBJ databases">
        <authorList>
            <person name="Varghese N."/>
            <person name="Submissions S."/>
        </authorList>
    </citation>
    <scope>NUCLEOTIDE SEQUENCE [LARGE SCALE GENOMIC DNA]</scope>
    <source>
        <strain evidence="16">DSM 23256</strain>
    </source>
</reference>
<evidence type="ECO:0000256" key="6">
    <source>
        <dbReference type="ARBA" id="ARBA00022827"/>
    </source>
</evidence>
<dbReference type="InterPro" id="IPR050353">
    <property type="entry name" value="PyrK_electron_transfer"/>
</dbReference>
<dbReference type="GO" id="GO:0016491">
    <property type="term" value="F:oxidoreductase activity"/>
    <property type="evidence" value="ECO:0007669"/>
    <property type="project" value="InterPro"/>
</dbReference>
<dbReference type="InterPro" id="IPR008333">
    <property type="entry name" value="Cbr1-like_FAD-bd_dom"/>
</dbReference>
<dbReference type="GO" id="GO:0009055">
    <property type="term" value="F:electron transfer activity"/>
    <property type="evidence" value="ECO:0007669"/>
    <property type="project" value="UniProtKB-UniRule"/>
</dbReference>
<dbReference type="InterPro" id="IPR023455">
    <property type="entry name" value="Dihydroorotate_DHASE_ETsu"/>
</dbReference>
<dbReference type="GO" id="GO:0051537">
    <property type="term" value="F:2 iron, 2 sulfur cluster binding"/>
    <property type="evidence" value="ECO:0007669"/>
    <property type="project" value="UniProtKB-KW"/>
</dbReference>
<evidence type="ECO:0000256" key="11">
    <source>
        <dbReference type="HAMAP-Rule" id="MF_01211"/>
    </source>
</evidence>
<evidence type="ECO:0000313" key="15">
    <source>
        <dbReference type="EMBL" id="SDF48225.1"/>
    </source>
</evidence>
<keyword evidence="8 11" id="KW-0249">Electron transport</keyword>
<keyword evidence="16" id="KW-1185">Reference proteome</keyword>
<dbReference type="InterPro" id="IPR039261">
    <property type="entry name" value="FNR_nucleotide-bd"/>
</dbReference>
<comment type="similarity">
    <text evidence="1 11">Belongs to the PyrK family.</text>
</comment>
<dbReference type="Pfam" id="PF10418">
    <property type="entry name" value="DHODB_Fe-S_bind"/>
    <property type="match status" value="1"/>
</dbReference>
<evidence type="ECO:0000256" key="1">
    <source>
        <dbReference type="ARBA" id="ARBA00006422"/>
    </source>
</evidence>
<dbReference type="Gene3D" id="3.40.50.80">
    <property type="entry name" value="Nucleotide-binding domain of ferredoxin-NADP reductase (FNR) module"/>
    <property type="match status" value="1"/>
</dbReference>
<feature type="binding site" evidence="11 13">
    <location>
        <position position="226"/>
    </location>
    <ligand>
        <name>[2Fe-2S] cluster</name>
        <dbReference type="ChEBI" id="CHEBI:190135"/>
    </ligand>
</feature>
<dbReference type="PANTHER" id="PTHR43513">
    <property type="entry name" value="DIHYDROOROTATE DEHYDROGENASE B (NAD(+)), ELECTRON TRANSFER SUBUNIT"/>
    <property type="match status" value="1"/>
</dbReference>
<keyword evidence="10 11" id="KW-0411">Iron-sulfur</keyword>
<keyword evidence="4 11" id="KW-0001">2Fe-2S</keyword>
<feature type="binding site" evidence="11 12">
    <location>
        <begin position="54"/>
        <end position="57"/>
    </location>
    <ligand>
        <name>FAD</name>
        <dbReference type="ChEBI" id="CHEBI:57692"/>
    </ligand>
</feature>
<comment type="function">
    <text evidence="11">Responsible for channeling the electrons from the oxidation of dihydroorotate from the FMN redox center in the PyrD type B subunit to the ultimate electron acceptor NAD(+).</text>
</comment>
<dbReference type="HAMAP" id="MF_01211">
    <property type="entry name" value="DHODB_Fe_S_bind"/>
    <property type="match status" value="1"/>
</dbReference>
<comment type="subunit">
    <text evidence="11">Heterotetramer of 2 PyrK and 2 PyrD type B subunits.</text>
</comment>
<dbReference type="Gene3D" id="2.10.240.10">
    <property type="entry name" value="Dihydroorotate dehydrogenase, electron transfer subunit"/>
    <property type="match status" value="1"/>
</dbReference>
<gene>
    <name evidence="11" type="primary">pyrK</name>
    <name evidence="15" type="ORF">SAMN05660235_01742</name>
</gene>
<feature type="binding site" evidence="11 13">
    <location>
        <position position="229"/>
    </location>
    <ligand>
        <name>[2Fe-2S] cluster</name>
        <dbReference type="ChEBI" id="CHEBI:190135"/>
    </ligand>
</feature>
<dbReference type="PIRSF" id="PIRSF006816">
    <property type="entry name" value="Cyc3_hyd_g"/>
    <property type="match status" value="1"/>
</dbReference>
<evidence type="ECO:0000256" key="12">
    <source>
        <dbReference type="PIRSR" id="PIRSR006816-1"/>
    </source>
</evidence>
<evidence type="ECO:0000259" key="14">
    <source>
        <dbReference type="PROSITE" id="PS51384"/>
    </source>
</evidence>
<proteinExistence type="inferred from homology"/>
<keyword evidence="5 11" id="KW-0479">Metal-binding</keyword>
<dbReference type="PRINTS" id="PR00409">
    <property type="entry name" value="PHDIOXRDTASE"/>
</dbReference>
<feature type="binding site" evidence="11 13">
    <location>
        <position position="221"/>
    </location>
    <ligand>
        <name>[2Fe-2S] cluster</name>
        <dbReference type="ChEBI" id="CHEBI:190135"/>
    </ligand>
</feature>
<evidence type="ECO:0000256" key="8">
    <source>
        <dbReference type="ARBA" id="ARBA00022982"/>
    </source>
</evidence>
<dbReference type="AlphaFoldDB" id="A0A1G7LFH3"/>
<evidence type="ECO:0000256" key="5">
    <source>
        <dbReference type="ARBA" id="ARBA00022723"/>
    </source>
</evidence>
<feature type="binding site" evidence="11 13">
    <location>
        <position position="242"/>
    </location>
    <ligand>
        <name>[2Fe-2S] cluster</name>
        <dbReference type="ChEBI" id="CHEBI:190135"/>
    </ligand>
</feature>
<dbReference type="PANTHER" id="PTHR43513:SF3">
    <property type="entry name" value="DIHYDROOROTATE DEHYDROGENASE B (NAD(+)), ELECTRON TRANSFER SUBUNIT-RELATED"/>
    <property type="match status" value="1"/>
</dbReference>
<dbReference type="InterPro" id="IPR017927">
    <property type="entry name" value="FAD-bd_FR_type"/>
</dbReference>
<dbReference type="Gene3D" id="2.40.30.10">
    <property type="entry name" value="Translation factors"/>
    <property type="match status" value="1"/>
</dbReference>
<name>A0A1G7LFH3_9FIRM</name>
<feature type="binding site" evidence="11 12">
    <location>
        <begin position="71"/>
        <end position="73"/>
    </location>
    <ligand>
        <name>FAD</name>
        <dbReference type="ChEBI" id="CHEBI:57692"/>
    </ligand>
</feature>
<evidence type="ECO:0000256" key="4">
    <source>
        <dbReference type="ARBA" id="ARBA00022714"/>
    </source>
</evidence>
<evidence type="ECO:0000256" key="10">
    <source>
        <dbReference type="ARBA" id="ARBA00023014"/>
    </source>
</evidence>
<sequence>MSKQMEQAGVVSHLWLASTIKMLTLRAPVIAQCAEPGQFIHMRVADSYHPLLRRPFSIADADPQAGTISIIYRIVGAGTELLAKVKDGDQVNCLGPLGKAFELNCHKPLLVGGGMGLAPLLFLARRLCPRPVQVISGGRTAAEMVWPALFQPLCENVAITTDDGSVGRRGVTTDLLPKLLTDGQFDRIYACGPRPMLIGVAEITKKFKISCQVSLEEHMACGIGACLACTCSGTDGLRRKICSDGPVFWAEEVLP</sequence>
<evidence type="ECO:0000256" key="7">
    <source>
        <dbReference type="ARBA" id="ARBA00022975"/>
    </source>
</evidence>
<dbReference type="CDD" id="cd06218">
    <property type="entry name" value="DHOD_e_trans"/>
    <property type="match status" value="1"/>
</dbReference>
<accession>A0A1G7LFH3</accession>
<keyword evidence="3 11" id="KW-0285">Flavoprotein</keyword>
<dbReference type="InterPro" id="IPR012165">
    <property type="entry name" value="Cyt_c3_hydrogenase_gsu"/>
</dbReference>
<dbReference type="GO" id="GO:0044205">
    <property type="term" value="P:'de novo' UMP biosynthetic process"/>
    <property type="evidence" value="ECO:0007669"/>
    <property type="project" value="UniProtKB-UniRule"/>
</dbReference>
<dbReference type="InterPro" id="IPR017938">
    <property type="entry name" value="Riboflavin_synthase-like_b-brl"/>
</dbReference>
<dbReference type="Pfam" id="PF00970">
    <property type="entry name" value="FAD_binding_6"/>
    <property type="match status" value="1"/>
</dbReference>
<keyword evidence="7 11" id="KW-0665">Pyrimidine biosynthesis</keyword>
<evidence type="ECO:0000313" key="16">
    <source>
        <dbReference type="Proteomes" id="UP000243333"/>
    </source>
</evidence>
<dbReference type="InterPro" id="IPR019480">
    <property type="entry name" value="Dihydroorotate_DH_Fe-S-bd"/>
</dbReference>
<keyword evidence="2 11" id="KW-0813">Transport</keyword>
<dbReference type="Proteomes" id="UP000243333">
    <property type="component" value="Unassembled WGS sequence"/>
</dbReference>
<evidence type="ECO:0000256" key="9">
    <source>
        <dbReference type="ARBA" id="ARBA00023004"/>
    </source>
</evidence>
<comment type="cofactor">
    <cofactor evidence="11 12">
        <name>FAD</name>
        <dbReference type="ChEBI" id="CHEBI:57692"/>
    </cofactor>
    <text evidence="11 12">Binds 1 FAD per subunit.</text>
</comment>
<dbReference type="SUPFAM" id="SSF52343">
    <property type="entry name" value="Ferredoxin reductase-like, C-terminal NADP-linked domain"/>
    <property type="match status" value="1"/>
</dbReference>
<keyword evidence="6 11" id="KW-0274">FAD</keyword>
<feature type="domain" description="FAD-binding FR-type" evidence="14">
    <location>
        <begin position="3"/>
        <end position="103"/>
    </location>
</feature>
<evidence type="ECO:0000256" key="13">
    <source>
        <dbReference type="PIRSR" id="PIRSR006816-2"/>
    </source>
</evidence>
<dbReference type="STRING" id="1123285.SAMN05660235_01742"/>
<dbReference type="GO" id="GO:0046872">
    <property type="term" value="F:metal ion binding"/>
    <property type="evidence" value="ECO:0007669"/>
    <property type="project" value="UniProtKB-KW"/>
</dbReference>
<dbReference type="PROSITE" id="PS51384">
    <property type="entry name" value="FAD_FR"/>
    <property type="match status" value="1"/>
</dbReference>
<dbReference type="SUPFAM" id="SSF63380">
    <property type="entry name" value="Riboflavin synthase domain-like"/>
    <property type="match status" value="1"/>
</dbReference>
<organism evidence="15 16">
    <name type="scientific">Sporolituus thermophilus DSM 23256</name>
    <dbReference type="NCBI Taxonomy" id="1123285"/>
    <lineage>
        <taxon>Bacteria</taxon>
        <taxon>Bacillati</taxon>
        <taxon>Bacillota</taxon>
        <taxon>Negativicutes</taxon>
        <taxon>Selenomonadales</taxon>
        <taxon>Sporomusaceae</taxon>
        <taxon>Sporolituus</taxon>
    </lineage>
</organism>
<dbReference type="InterPro" id="IPR037117">
    <property type="entry name" value="Dihydroorotate_DH_ele_sf"/>
</dbReference>
<evidence type="ECO:0000256" key="3">
    <source>
        <dbReference type="ARBA" id="ARBA00022630"/>
    </source>
</evidence>
<protein>
    <recommendedName>
        <fullName evidence="11">Dihydroorotate dehydrogenase B (NAD(+)), electron transfer subunit</fullName>
    </recommendedName>
    <alternativeName>
        <fullName evidence="11">Dihydroorotate oxidase B, electron transfer subunit</fullName>
    </alternativeName>
</protein>
<comment type="pathway">
    <text evidence="11">Pyrimidine metabolism; UMP biosynthesis via de novo pathway; orotate from (S)-dihydroorotate (NAD(+) route): step 1/1.</text>
</comment>
<comment type="cofactor">
    <cofactor evidence="13">
        <name>[2Fe-2S] cluster</name>
        <dbReference type="ChEBI" id="CHEBI:190135"/>
    </cofactor>
    <text evidence="13">Binds 1 [2Fe-2S] cluster per subunit.</text>
</comment>
<evidence type="ECO:0000256" key="2">
    <source>
        <dbReference type="ARBA" id="ARBA00022448"/>
    </source>
</evidence>
<dbReference type="GO" id="GO:0050660">
    <property type="term" value="F:flavin adenine dinucleotide binding"/>
    <property type="evidence" value="ECO:0007669"/>
    <property type="project" value="InterPro"/>
</dbReference>
<dbReference type="UniPathway" id="UPA00070">
    <property type="reaction ID" value="UER00945"/>
</dbReference>
<dbReference type="EMBL" id="FNBU01000012">
    <property type="protein sequence ID" value="SDF48225.1"/>
    <property type="molecule type" value="Genomic_DNA"/>
</dbReference>
<keyword evidence="9 11" id="KW-0408">Iron</keyword>